<proteinExistence type="predicted"/>
<evidence type="ECO:0000313" key="1">
    <source>
        <dbReference type="EMBL" id="TDL16206.1"/>
    </source>
</evidence>
<name>A0A4Y7PMD2_9AGAM</name>
<sequence>MSDYLQAIMAGTTFMRSIPSGWIPGETRRDPRVEVPAKLEPTMSPLPTNVIRGYATVAECADNQFITGVEWYAKMAGGTPRRHVRFPETSRILGAHHESGWRAEMRDYRAKNTVDSPPPPIGVPALGLLDSLEQINEFRNHDVGIPHKAAELINIGNKFFEQDTETKVNDVTEIWKSSGKFSDSKMWSQVSREKLLNVDVWASNYAIDAVMDEVSIQKMTILGPFESDLFTAS</sequence>
<organism evidence="1 2">
    <name type="scientific">Rickenella mellea</name>
    <dbReference type="NCBI Taxonomy" id="50990"/>
    <lineage>
        <taxon>Eukaryota</taxon>
        <taxon>Fungi</taxon>
        <taxon>Dikarya</taxon>
        <taxon>Basidiomycota</taxon>
        <taxon>Agaricomycotina</taxon>
        <taxon>Agaricomycetes</taxon>
        <taxon>Hymenochaetales</taxon>
        <taxon>Rickenellaceae</taxon>
        <taxon>Rickenella</taxon>
    </lineage>
</organism>
<gene>
    <name evidence="1" type="ORF">BD410DRAFT_808320</name>
</gene>
<dbReference type="EMBL" id="ML170249">
    <property type="protein sequence ID" value="TDL16206.1"/>
    <property type="molecule type" value="Genomic_DNA"/>
</dbReference>
<accession>A0A4Y7PMD2</accession>
<dbReference type="VEuPathDB" id="FungiDB:BD410DRAFT_808320"/>
<reference evidence="1 2" key="1">
    <citation type="submission" date="2018-06" db="EMBL/GenBank/DDBJ databases">
        <title>A transcriptomic atlas of mushroom development highlights an independent origin of complex multicellularity.</title>
        <authorList>
            <consortium name="DOE Joint Genome Institute"/>
            <person name="Krizsan K."/>
            <person name="Almasi E."/>
            <person name="Merenyi Z."/>
            <person name="Sahu N."/>
            <person name="Viragh M."/>
            <person name="Koszo T."/>
            <person name="Mondo S."/>
            <person name="Kiss B."/>
            <person name="Balint B."/>
            <person name="Kues U."/>
            <person name="Barry K."/>
            <person name="Hegedus J.C."/>
            <person name="Henrissat B."/>
            <person name="Johnson J."/>
            <person name="Lipzen A."/>
            <person name="Ohm R."/>
            <person name="Nagy I."/>
            <person name="Pangilinan J."/>
            <person name="Yan J."/>
            <person name="Xiong Y."/>
            <person name="Grigoriev I.V."/>
            <person name="Hibbett D.S."/>
            <person name="Nagy L.G."/>
        </authorList>
    </citation>
    <scope>NUCLEOTIDE SEQUENCE [LARGE SCALE GENOMIC DNA]</scope>
    <source>
        <strain evidence="1 2">SZMC22713</strain>
    </source>
</reference>
<dbReference type="AlphaFoldDB" id="A0A4Y7PMD2"/>
<keyword evidence="2" id="KW-1185">Reference proteome</keyword>
<protein>
    <submittedName>
        <fullName evidence="1">Uncharacterized protein</fullName>
    </submittedName>
</protein>
<evidence type="ECO:0000313" key="2">
    <source>
        <dbReference type="Proteomes" id="UP000294933"/>
    </source>
</evidence>
<dbReference type="Proteomes" id="UP000294933">
    <property type="component" value="Unassembled WGS sequence"/>
</dbReference>